<dbReference type="Proteomes" id="UP000054270">
    <property type="component" value="Unassembled WGS sequence"/>
</dbReference>
<keyword evidence="3" id="KW-1185">Reference proteome</keyword>
<feature type="compositionally biased region" description="Low complexity" evidence="1">
    <location>
        <begin position="342"/>
        <end position="353"/>
    </location>
</feature>
<evidence type="ECO:0000256" key="1">
    <source>
        <dbReference type="SAM" id="MobiDB-lite"/>
    </source>
</evidence>
<dbReference type="OrthoDB" id="2563191at2759"/>
<feature type="compositionally biased region" description="Basic and acidic residues" evidence="1">
    <location>
        <begin position="402"/>
        <end position="416"/>
    </location>
</feature>
<protein>
    <submittedName>
        <fullName evidence="2">Uncharacterized protein</fullName>
    </submittedName>
</protein>
<feature type="region of interest" description="Disordered" evidence="1">
    <location>
        <begin position="739"/>
        <end position="780"/>
    </location>
</feature>
<dbReference type="EMBL" id="KN817518">
    <property type="protein sequence ID" value="KJA29749.1"/>
    <property type="molecule type" value="Genomic_DNA"/>
</dbReference>
<feature type="compositionally biased region" description="Polar residues" evidence="1">
    <location>
        <begin position="421"/>
        <end position="437"/>
    </location>
</feature>
<feature type="region of interest" description="Disordered" evidence="1">
    <location>
        <begin position="532"/>
        <end position="557"/>
    </location>
</feature>
<sequence length="802" mass="87619">MSSDNNEQYACKCLNVRITAASAPSAPPQHLFGSDYTPVFVKDDGISVIHPQVTVRVPLKSEPIPGTSKYFRFTLLTCLFCSLPVYRVYNVISQEVEGAEATLIPSEDWVENDIMKSSTGWIGVHKDNISGYKIPEALKSSTYIPIFSLTVNTASASFPPLPVEGEDPLTEDLPPPDAPQKEYLSDLRPLFLPPPYTSSNPIFVHLADIASKESLELRAAAERRIADFVKAETAGLQAKETELRRQVQVLWNGFKDNLEAVQRERPHVFSKNRPLLRTIPGNLTSPTQSSPSVAIRDFSPQRVASPQRSSNSTSVPRISALSASLATSKFYHPREVKERSSSRSSGSNETVSSPRSISSTLVTPLRGDGSILQYPAKNNDLINTQASYRYFMNLEEDMARYKGAKKQDADAPRDNQEAGPSGTQSNTDVNGTRNTPPTEDPKTERQASTSTSRSRDKAKKVVTFVVPEPVDVPTDQVTDADDMDGPMIFNLEMANQPEDASQLSTSPHITLPLLEPPISRPRFRNARAHNAQDPYSALRPSSLPAPSHVRPMRSQPGVDSFSQSILLNLPPRVVNGDRHSPPVASSSSSGSTSEAEVAHMKLVAADAPSHRGTWTPGSRAWREFARRQNSKDGTEHSNIPEEGEIISESGAIAISATATDTVEDKDPGIHGGVPASLPVNIRSPFVKPRDTTLTLASYRPQTTISENTEEPPEPLGPGNKPLSSLSTAAIRKALYTARDRNRAIDPGPLDFAVEEDDEDESTESDGEQDQAREVGEQGRRNALKIIQARDELPAEGMWRSLA</sequence>
<gene>
    <name evidence="2" type="ORF">HYPSUDRAFT_60602</name>
</gene>
<feature type="region of interest" description="Disordered" evidence="1">
    <location>
        <begin position="332"/>
        <end position="373"/>
    </location>
</feature>
<name>A0A0D2PG49_HYPSF</name>
<evidence type="ECO:0000313" key="2">
    <source>
        <dbReference type="EMBL" id="KJA29749.1"/>
    </source>
</evidence>
<accession>A0A0D2PG49</accession>
<feature type="compositionally biased region" description="Basic and acidic residues" evidence="1">
    <location>
        <begin position="769"/>
        <end position="779"/>
    </location>
</feature>
<dbReference type="OMA" id="PTDDWVE"/>
<feature type="compositionally biased region" description="Polar residues" evidence="1">
    <location>
        <begin position="281"/>
        <end position="292"/>
    </location>
</feature>
<feature type="region of interest" description="Disordered" evidence="1">
    <location>
        <begin position="402"/>
        <end position="460"/>
    </location>
</feature>
<dbReference type="AlphaFoldDB" id="A0A0D2PG49"/>
<dbReference type="STRING" id="945553.A0A0D2PG49"/>
<feature type="compositionally biased region" description="Low complexity" evidence="1">
    <location>
        <begin position="534"/>
        <end position="547"/>
    </location>
</feature>
<proteinExistence type="predicted"/>
<reference evidence="3" key="1">
    <citation type="submission" date="2014-04" db="EMBL/GenBank/DDBJ databases">
        <title>Evolutionary Origins and Diversification of the Mycorrhizal Mutualists.</title>
        <authorList>
            <consortium name="DOE Joint Genome Institute"/>
            <consortium name="Mycorrhizal Genomics Consortium"/>
            <person name="Kohler A."/>
            <person name="Kuo A."/>
            <person name="Nagy L.G."/>
            <person name="Floudas D."/>
            <person name="Copeland A."/>
            <person name="Barry K.W."/>
            <person name="Cichocki N."/>
            <person name="Veneault-Fourrey C."/>
            <person name="LaButti K."/>
            <person name="Lindquist E.A."/>
            <person name="Lipzen A."/>
            <person name="Lundell T."/>
            <person name="Morin E."/>
            <person name="Murat C."/>
            <person name="Riley R."/>
            <person name="Ohm R."/>
            <person name="Sun H."/>
            <person name="Tunlid A."/>
            <person name="Henrissat B."/>
            <person name="Grigoriev I.V."/>
            <person name="Hibbett D.S."/>
            <person name="Martin F."/>
        </authorList>
    </citation>
    <scope>NUCLEOTIDE SEQUENCE [LARGE SCALE GENOMIC DNA]</scope>
    <source>
        <strain evidence="3">FD-334 SS-4</strain>
    </source>
</reference>
<feature type="compositionally biased region" description="Basic and acidic residues" evidence="1">
    <location>
        <begin position="332"/>
        <end position="341"/>
    </location>
</feature>
<feature type="compositionally biased region" description="Acidic residues" evidence="1">
    <location>
        <begin position="752"/>
        <end position="768"/>
    </location>
</feature>
<evidence type="ECO:0000313" key="3">
    <source>
        <dbReference type="Proteomes" id="UP000054270"/>
    </source>
</evidence>
<organism evidence="2 3">
    <name type="scientific">Hypholoma sublateritium (strain FD-334 SS-4)</name>
    <dbReference type="NCBI Taxonomy" id="945553"/>
    <lineage>
        <taxon>Eukaryota</taxon>
        <taxon>Fungi</taxon>
        <taxon>Dikarya</taxon>
        <taxon>Basidiomycota</taxon>
        <taxon>Agaricomycotina</taxon>
        <taxon>Agaricomycetes</taxon>
        <taxon>Agaricomycetidae</taxon>
        <taxon>Agaricales</taxon>
        <taxon>Agaricineae</taxon>
        <taxon>Strophariaceae</taxon>
        <taxon>Hypholoma</taxon>
    </lineage>
</organism>
<feature type="compositionally biased region" description="Polar residues" evidence="1">
    <location>
        <begin position="697"/>
        <end position="706"/>
    </location>
</feature>
<feature type="region of interest" description="Disordered" evidence="1">
    <location>
        <begin position="697"/>
        <end position="723"/>
    </location>
</feature>
<feature type="region of interest" description="Disordered" evidence="1">
    <location>
        <begin position="272"/>
        <end position="293"/>
    </location>
</feature>
<feature type="region of interest" description="Disordered" evidence="1">
    <location>
        <begin position="573"/>
        <end position="596"/>
    </location>
</feature>
<feature type="compositionally biased region" description="Low complexity" evidence="1">
    <location>
        <begin position="581"/>
        <end position="595"/>
    </location>
</feature>